<dbReference type="GO" id="GO:0008953">
    <property type="term" value="F:penicillin amidase activity"/>
    <property type="evidence" value="ECO:0007669"/>
    <property type="project" value="UniProtKB-EC"/>
</dbReference>
<keyword evidence="3" id="KW-0865">Zymogen</keyword>
<reference evidence="7 8" key="1">
    <citation type="submission" date="2020-08" db="EMBL/GenBank/DDBJ databases">
        <title>Genomic Encyclopedia of Type Strains, Phase IV (KMG-IV): sequencing the most valuable type-strain genomes for metagenomic binning, comparative biology and taxonomic classification.</title>
        <authorList>
            <person name="Goeker M."/>
        </authorList>
    </citation>
    <scope>NUCLEOTIDE SEQUENCE [LARGE SCALE GENOMIC DNA]</scope>
    <source>
        <strain evidence="7 8">DSM 22368</strain>
    </source>
</reference>
<keyword evidence="6" id="KW-0106">Calcium</keyword>
<name>A0A7X0JS60_9GAMM</name>
<evidence type="ECO:0000256" key="6">
    <source>
        <dbReference type="PIRSR" id="PIRSR001227-2"/>
    </source>
</evidence>
<comment type="cofactor">
    <cofactor evidence="6">
        <name>Ca(2+)</name>
        <dbReference type="ChEBI" id="CHEBI:29108"/>
    </cofactor>
    <text evidence="6">Binds 1 Ca(2+) ion per dimer.</text>
</comment>
<evidence type="ECO:0000256" key="4">
    <source>
        <dbReference type="ARBA" id="ARBA00038735"/>
    </source>
</evidence>
<protein>
    <submittedName>
        <fullName evidence="7">Penicillin amidase</fullName>
        <ecNumber evidence="7">3.5.1.11</ecNumber>
    </submittedName>
</protein>
<dbReference type="GO" id="GO:0017000">
    <property type="term" value="P:antibiotic biosynthetic process"/>
    <property type="evidence" value="ECO:0007669"/>
    <property type="project" value="InterPro"/>
</dbReference>
<keyword evidence="8" id="KW-1185">Reference proteome</keyword>
<dbReference type="GO" id="GO:0046872">
    <property type="term" value="F:metal ion binding"/>
    <property type="evidence" value="ECO:0007669"/>
    <property type="project" value="UniProtKB-KW"/>
</dbReference>
<evidence type="ECO:0000256" key="3">
    <source>
        <dbReference type="ARBA" id="ARBA00023145"/>
    </source>
</evidence>
<dbReference type="RefSeq" id="WP_166848872.1">
    <property type="nucleotide sequence ID" value="NZ_JAAONY010000001.1"/>
</dbReference>
<evidence type="ECO:0000256" key="5">
    <source>
        <dbReference type="PIRSR" id="PIRSR001227-1"/>
    </source>
</evidence>
<dbReference type="InParanoid" id="A0A7X0JS60"/>
<dbReference type="AlphaFoldDB" id="A0A7X0JS60"/>
<dbReference type="CDD" id="cd03747">
    <property type="entry name" value="Ntn_PGA_like"/>
    <property type="match status" value="1"/>
</dbReference>
<dbReference type="PANTHER" id="PTHR34218:SF4">
    <property type="entry name" value="ACYL-HOMOSERINE LACTONE ACYLASE QUIP"/>
    <property type="match status" value="1"/>
</dbReference>
<dbReference type="PIRSF" id="PIRSF001227">
    <property type="entry name" value="Pen_acylase"/>
    <property type="match status" value="1"/>
</dbReference>
<comment type="subunit">
    <text evidence="4">Heterodimer of an alpha subunit and a beta subunit processed from the same precursor.</text>
</comment>
<sequence>MKRIVLLSVAAIALGLVASTIWYNYFLNRYQVDGQLELTALEQPVTVHRDQYGIPYIHAQNYADLLRAQGFITAQDRMMHLEMFRRIVAGRLSELVGESALDSDIRARVSGYYQAAKRHAPLLSEDARSFLQWYVEGINAFIENRQDEYPLELKLLGVVDAEPWTVTDALSILYFGSSIHGTNLKGELLSQAIRDELGEETLQALLPINTNPDRRKAPLKTGYDNIQNLSMKFAGMAPFAEGAPPLFGSNNWVLSPQKSASGHAMVTNDPHLDGSQLPGMMYPVGLFAPGIRSIGLTMAGIPGLLIGRTDHVAFGVTNAYGDSQDTYIAQIDPSRPEHYLQGDSSLPFKTHRETIRIKSDKGFREHALEIRSTTRGPVISDHEVFGIHGDLIISARWAANNHHRSEIGINRFLTAENTQQFEEAIHDVDLLYFNFVFADREGNIGQRASGLVPTRVHGGATPTLASNEDNWNGYIPKHEMPGGRNPERGWLGTANHDTRGDAYPYYYTSHFAPNYRYIRMMEVLDSNDTLSPQQSWDLMRDNRNTLAVKLAPLMANWLRGDPQTKPLAELLDSWNYFDHSDSVGASVFHTVYEIMAPLLFEDEMSPQLHSQFMKNRYYWQQRLDYALLAGSSQWFDDQRTDTVEGIKDIAVQAGKQALTQLQETLGAESDNWTWGNASKMVFVSPLRKKGLGRDLLGGGEHPGRGSHETLNRGAYTIDNFPFDTKYIAVARIVADFSDDEKIMAVIPAGNVARQGHPWMMSQLDTYLDGKWIPWWRNERRIVEHAQHTLTLQPSR</sequence>
<feature type="binding site" evidence="6">
    <location>
        <position position="322"/>
    </location>
    <ligand>
        <name>Ca(2+)</name>
        <dbReference type="ChEBI" id="CHEBI:29108"/>
    </ligand>
</feature>
<dbReference type="Gene3D" id="1.10.1400.10">
    <property type="match status" value="1"/>
</dbReference>
<keyword evidence="2 7" id="KW-0378">Hydrolase</keyword>
<gene>
    <name evidence="7" type="ORF">HNR48_001582</name>
</gene>
<dbReference type="Gene3D" id="1.10.439.10">
    <property type="entry name" value="Penicillin Amidohydrolase, domain 1"/>
    <property type="match status" value="1"/>
</dbReference>
<feature type="binding site" evidence="6">
    <location>
        <position position="325"/>
    </location>
    <ligand>
        <name>Ca(2+)</name>
        <dbReference type="ChEBI" id="CHEBI:29108"/>
    </ligand>
</feature>
<dbReference type="InterPro" id="IPR029055">
    <property type="entry name" value="Ntn_hydrolases_N"/>
</dbReference>
<dbReference type="SUPFAM" id="SSF56235">
    <property type="entry name" value="N-terminal nucleophile aminohydrolases (Ntn hydrolases)"/>
    <property type="match status" value="1"/>
</dbReference>
<dbReference type="InterPro" id="IPR002692">
    <property type="entry name" value="S45"/>
</dbReference>
<evidence type="ECO:0000313" key="8">
    <source>
        <dbReference type="Proteomes" id="UP000528457"/>
    </source>
</evidence>
<dbReference type="EC" id="3.5.1.11" evidence="7"/>
<dbReference type="Pfam" id="PF01804">
    <property type="entry name" value="Penicil_amidase"/>
    <property type="match status" value="1"/>
</dbReference>
<organism evidence="7 8">
    <name type="scientific">Pseudoteredinibacter isoporae</name>
    <dbReference type="NCBI Taxonomy" id="570281"/>
    <lineage>
        <taxon>Bacteria</taxon>
        <taxon>Pseudomonadati</taxon>
        <taxon>Pseudomonadota</taxon>
        <taxon>Gammaproteobacteria</taxon>
        <taxon>Cellvibrionales</taxon>
        <taxon>Cellvibrionaceae</taxon>
        <taxon>Pseudoteredinibacter</taxon>
    </lineage>
</organism>
<proteinExistence type="inferred from homology"/>
<comment type="caution">
    <text evidence="7">The sequence shown here is derived from an EMBL/GenBank/DDBJ whole genome shotgun (WGS) entry which is preliminary data.</text>
</comment>
<feature type="binding site" evidence="6">
    <location>
        <position position="187"/>
    </location>
    <ligand>
        <name>Ca(2+)</name>
        <dbReference type="ChEBI" id="CHEBI:29108"/>
    </ligand>
</feature>
<dbReference type="InterPro" id="IPR043147">
    <property type="entry name" value="Penicillin_amidase_A-knob"/>
</dbReference>
<evidence type="ECO:0000256" key="1">
    <source>
        <dbReference type="ARBA" id="ARBA00006586"/>
    </source>
</evidence>
<accession>A0A7X0JS60</accession>
<dbReference type="InterPro" id="IPR043146">
    <property type="entry name" value="Penicillin_amidase_N_B-knob"/>
</dbReference>
<evidence type="ECO:0000256" key="2">
    <source>
        <dbReference type="ARBA" id="ARBA00022801"/>
    </source>
</evidence>
<dbReference type="PANTHER" id="PTHR34218">
    <property type="entry name" value="PEPTIDASE S45 PENICILLIN AMIDASE"/>
    <property type="match status" value="1"/>
</dbReference>
<comment type="similarity">
    <text evidence="1">Belongs to the peptidase S45 family.</text>
</comment>
<keyword evidence="6" id="KW-0479">Metal-binding</keyword>
<dbReference type="Proteomes" id="UP000528457">
    <property type="component" value="Unassembled WGS sequence"/>
</dbReference>
<dbReference type="EMBL" id="JACHHT010000001">
    <property type="protein sequence ID" value="MBB6521304.1"/>
    <property type="molecule type" value="Genomic_DNA"/>
</dbReference>
<dbReference type="Gene3D" id="2.30.120.10">
    <property type="match status" value="1"/>
</dbReference>
<dbReference type="Gene3D" id="3.60.20.10">
    <property type="entry name" value="Glutamine Phosphoribosylpyrophosphate, subunit 1, domain 1"/>
    <property type="match status" value="1"/>
</dbReference>
<dbReference type="InterPro" id="IPR014395">
    <property type="entry name" value="Pen/GL7ACA/AHL_acylase"/>
</dbReference>
<feature type="active site" description="Nucleophile" evidence="5">
    <location>
        <position position="249"/>
    </location>
</feature>
<dbReference type="InterPro" id="IPR023343">
    <property type="entry name" value="Penicillin_amidase_dom1"/>
</dbReference>
<evidence type="ECO:0000313" key="7">
    <source>
        <dbReference type="EMBL" id="MBB6521304.1"/>
    </source>
</evidence>